<dbReference type="Proteomes" id="UP000233293">
    <property type="component" value="Unassembled WGS sequence"/>
</dbReference>
<dbReference type="GO" id="GO:0044010">
    <property type="term" value="P:single-species biofilm formation"/>
    <property type="evidence" value="ECO:0007669"/>
    <property type="project" value="TreeGrafter"/>
</dbReference>
<gene>
    <name evidence="2" type="ORF">CWS72_05385</name>
</gene>
<comment type="caution">
    <text evidence="2">The sequence shown here is derived from an EMBL/GenBank/DDBJ whole genome shotgun (WGS) entry which is preliminary data.</text>
</comment>
<dbReference type="Pfam" id="PF00535">
    <property type="entry name" value="Glycos_transf_2"/>
    <property type="match status" value="1"/>
</dbReference>
<reference evidence="3" key="1">
    <citation type="submission" date="2017-12" db="EMBL/GenBank/DDBJ databases">
        <title>Draft genome sequence of Telmatospirillum siberiense 26-4b1T, an acidotolerant peatland alphaproteobacterium potentially involved in sulfur cycling.</title>
        <authorList>
            <person name="Hausmann B."/>
            <person name="Pjevac P."/>
            <person name="Schreck K."/>
            <person name="Herbold C.W."/>
            <person name="Daims H."/>
            <person name="Wagner M."/>
            <person name="Pester M."/>
            <person name="Loy A."/>
        </authorList>
    </citation>
    <scope>NUCLEOTIDE SEQUENCE [LARGE SCALE GENOMIC DNA]</scope>
    <source>
        <strain evidence="3">26-4b1</strain>
    </source>
</reference>
<dbReference type="SUPFAM" id="SSF53448">
    <property type="entry name" value="Nucleotide-diphospho-sugar transferases"/>
    <property type="match status" value="1"/>
</dbReference>
<dbReference type="Gene3D" id="3.90.550.10">
    <property type="entry name" value="Spore Coat Polysaccharide Biosynthesis Protein SpsA, Chain A"/>
    <property type="match status" value="1"/>
</dbReference>
<dbReference type="PANTHER" id="PTHR43685">
    <property type="entry name" value="GLYCOSYLTRANSFERASE"/>
    <property type="match status" value="1"/>
</dbReference>
<dbReference type="PANTHER" id="PTHR43685:SF2">
    <property type="entry name" value="GLYCOSYLTRANSFERASE 2-LIKE DOMAIN-CONTAINING PROTEIN"/>
    <property type="match status" value="1"/>
</dbReference>
<organism evidence="2 3">
    <name type="scientific">Telmatospirillum siberiense</name>
    <dbReference type="NCBI Taxonomy" id="382514"/>
    <lineage>
        <taxon>Bacteria</taxon>
        <taxon>Pseudomonadati</taxon>
        <taxon>Pseudomonadota</taxon>
        <taxon>Alphaproteobacteria</taxon>
        <taxon>Rhodospirillales</taxon>
        <taxon>Rhodospirillaceae</taxon>
        <taxon>Telmatospirillum</taxon>
    </lineage>
</organism>
<dbReference type="InterPro" id="IPR050834">
    <property type="entry name" value="Glycosyltransf_2"/>
</dbReference>
<dbReference type="InterPro" id="IPR001173">
    <property type="entry name" value="Glyco_trans_2-like"/>
</dbReference>
<dbReference type="InterPro" id="IPR029044">
    <property type="entry name" value="Nucleotide-diphossugar_trans"/>
</dbReference>
<evidence type="ECO:0000259" key="1">
    <source>
        <dbReference type="Pfam" id="PF00535"/>
    </source>
</evidence>
<sequence>MNARRRTVAGVSTRKQPPMPSISFVCPLQNKSRYLLGAIAALERQAPTHERQFIFIDDGSSDGSFNLVKAMTKHWSNCVYIRQDNTGPAGCANTGISYATGDYLKFLGCDDILAPFATDQLLECLDSTGAVAAYSRKAYYGDISEVAFTVDNRKSVSLIEDPLAIVIDQTITGLSQSLFRTAAVRAGGGCDPRVFTEDFSLALRLALLGPFILLDKMTAYGPTDTSERIGIAREQQVLHDYNLALALFFQDHPELKKQYGRLALRRCAERAEKWARRRSDGKSLLRCAIMRTASWLPGFDHAAMITATLSPFSADGTTCGRKIIQPTARDIHTESSESSLAIYPAKRPSANDSSASI</sequence>
<proteinExistence type="predicted"/>
<dbReference type="EMBL" id="PIUM01000004">
    <property type="protein sequence ID" value="PKU25500.1"/>
    <property type="molecule type" value="Genomic_DNA"/>
</dbReference>
<protein>
    <recommendedName>
        <fullName evidence="1">Glycosyltransferase 2-like domain-containing protein</fullName>
    </recommendedName>
</protein>
<dbReference type="AlphaFoldDB" id="A0A2N3PYK6"/>
<evidence type="ECO:0000313" key="3">
    <source>
        <dbReference type="Proteomes" id="UP000233293"/>
    </source>
</evidence>
<dbReference type="CDD" id="cd00761">
    <property type="entry name" value="Glyco_tranf_GTA_type"/>
    <property type="match status" value="1"/>
</dbReference>
<keyword evidence="3" id="KW-1185">Reference proteome</keyword>
<evidence type="ECO:0000313" key="2">
    <source>
        <dbReference type="EMBL" id="PKU25500.1"/>
    </source>
</evidence>
<name>A0A2N3PYK6_9PROT</name>
<feature type="domain" description="Glycosyltransferase 2-like" evidence="1">
    <location>
        <begin position="23"/>
        <end position="145"/>
    </location>
</feature>
<accession>A0A2N3PYK6</accession>